<gene>
    <name evidence="1" type="ORF">S01H1_00814</name>
</gene>
<organism evidence="1">
    <name type="scientific">marine sediment metagenome</name>
    <dbReference type="NCBI Taxonomy" id="412755"/>
    <lineage>
        <taxon>unclassified sequences</taxon>
        <taxon>metagenomes</taxon>
        <taxon>ecological metagenomes</taxon>
    </lineage>
</organism>
<comment type="caution">
    <text evidence="1">The sequence shown here is derived from an EMBL/GenBank/DDBJ whole genome shotgun (WGS) entry which is preliminary data.</text>
</comment>
<name>X0SHK4_9ZZZZ</name>
<accession>X0SHK4</accession>
<protein>
    <submittedName>
        <fullName evidence="1">Uncharacterized protein</fullName>
    </submittedName>
</protein>
<dbReference type="EMBL" id="BARS01000312">
    <property type="protein sequence ID" value="GAF75397.1"/>
    <property type="molecule type" value="Genomic_DNA"/>
</dbReference>
<proteinExistence type="predicted"/>
<dbReference type="AlphaFoldDB" id="X0SHK4"/>
<reference evidence="1" key="1">
    <citation type="journal article" date="2014" name="Front. Microbiol.">
        <title>High frequency of phylogenetically diverse reductive dehalogenase-homologous genes in deep subseafloor sedimentary metagenomes.</title>
        <authorList>
            <person name="Kawai M."/>
            <person name="Futagami T."/>
            <person name="Toyoda A."/>
            <person name="Takaki Y."/>
            <person name="Nishi S."/>
            <person name="Hori S."/>
            <person name="Arai W."/>
            <person name="Tsubouchi T."/>
            <person name="Morono Y."/>
            <person name="Uchiyama I."/>
            <person name="Ito T."/>
            <person name="Fujiyama A."/>
            <person name="Inagaki F."/>
            <person name="Takami H."/>
        </authorList>
    </citation>
    <scope>NUCLEOTIDE SEQUENCE</scope>
    <source>
        <strain evidence="1">Expedition CK06-06</strain>
    </source>
</reference>
<sequence>MNQQGHPLALNTLAFHASLSPSELSNDGYQTIF</sequence>
<feature type="non-terminal residue" evidence="1">
    <location>
        <position position="33"/>
    </location>
</feature>
<evidence type="ECO:0000313" key="1">
    <source>
        <dbReference type="EMBL" id="GAF75397.1"/>
    </source>
</evidence>